<keyword evidence="2" id="KW-1133">Transmembrane helix</keyword>
<feature type="transmembrane region" description="Helical" evidence="2">
    <location>
        <begin position="60"/>
        <end position="81"/>
    </location>
</feature>
<keyword evidence="4" id="KW-1185">Reference proteome</keyword>
<dbReference type="AlphaFoldDB" id="A0A9W6W8C8"/>
<feature type="transmembrane region" description="Helical" evidence="2">
    <location>
        <begin position="12"/>
        <end position="40"/>
    </location>
</feature>
<keyword evidence="2" id="KW-0472">Membrane</keyword>
<gene>
    <name evidence="3" type="ORF">Afil01_22710</name>
</gene>
<dbReference type="EMBL" id="BSTX01000001">
    <property type="protein sequence ID" value="GLZ77464.1"/>
    <property type="molecule type" value="Genomic_DNA"/>
</dbReference>
<organism evidence="3 4">
    <name type="scientific">Actinorhabdospora filicis</name>
    <dbReference type="NCBI Taxonomy" id="1785913"/>
    <lineage>
        <taxon>Bacteria</taxon>
        <taxon>Bacillati</taxon>
        <taxon>Actinomycetota</taxon>
        <taxon>Actinomycetes</taxon>
        <taxon>Micromonosporales</taxon>
        <taxon>Micromonosporaceae</taxon>
        <taxon>Actinorhabdospora</taxon>
    </lineage>
</organism>
<keyword evidence="2" id="KW-0812">Transmembrane</keyword>
<sequence length="156" mass="16429">MRPNQHTRGGGLTAGLISVVVVGLVGSGFLALCALMADWHFMGGGTSPEMRAAETTNKRVLGTTALIWFYSAAGLAIVLACAGRRRAWIWPLVLTMATCSCGLAVPVGRDVNHKVTLAVELLFPKPAWQPRPEEEQPVGCFGDSPADAGNPRCKGG</sequence>
<accession>A0A9W6W8C8</accession>
<protein>
    <submittedName>
        <fullName evidence="3">Uncharacterized protein</fullName>
    </submittedName>
</protein>
<proteinExistence type="predicted"/>
<evidence type="ECO:0000256" key="2">
    <source>
        <dbReference type="SAM" id="Phobius"/>
    </source>
</evidence>
<evidence type="ECO:0000313" key="4">
    <source>
        <dbReference type="Proteomes" id="UP001165079"/>
    </source>
</evidence>
<dbReference type="RefSeq" id="WP_285662568.1">
    <property type="nucleotide sequence ID" value="NZ_BSTX01000001.1"/>
</dbReference>
<feature type="region of interest" description="Disordered" evidence="1">
    <location>
        <begin position="130"/>
        <end position="156"/>
    </location>
</feature>
<comment type="caution">
    <text evidence="3">The sequence shown here is derived from an EMBL/GenBank/DDBJ whole genome shotgun (WGS) entry which is preliminary data.</text>
</comment>
<evidence type="ECO:0000256" key="1">
    <source>
        <dbReference type="SAM" id="MobiDB-lite"/>
    </source>
</evidence>
<dbReference type="Proteomes" id="UP001165079">
    <property type="component" value="Unassembled WGS sequence"/>
</dbReference>
<name>A0A9W6W8C8_9ACTN</name>
<reference evidence="3" key="1">
    <citation type="submission" date="2023-03" db="EMBL/GenBank/DDBJ databases">
        <title>Actinorhabdospora filicis NBRC 111898.</title>
        <authorList>
            <person name="Ichikawa N."/>
            <person name="Sato H."/>
            <person name="Tonouchi N."/>
        </authorList>
    </citation>
    <scope>NUCLEOTIDE SEQUENCE</scope>
    <source>
        <strain evidence="3">NBRC 111898</strain>
    </source>
</reference>
<evidence type="ECO:0000313" key="3">
    <source>
        <dbReference type="EMBL" id="GLZ77464.1"/>
    </source>
</evidence>
<feature type="transmembrane region" description="Helical" evidence="2">
    <location>
        <begin position="88"/>
        <end position="107"/>
    </location>
</feature>